<evidence type="ECO:0000259" key="12">
    <source>
        <dbReference type="Pfam" id="PF17407"/>
    </source>
</evidence>
<feature type="region of interest" description="Disordered" evidence="6">
    <location>
        <begin position="1"/>
        <end position="78"/>
    </location>
</feature>
<dbReference type="GO" id="GO:0003723">
    <property type="term" value="F:RNA binding"/>
    <property type="evidence" value="ECO:0007669"/>
    <property type="project" value="UniProtKB-KW"/>
</dbReference>
<dbReference type="InterPro" id="IPR035367">
    <property type="entry name" value="Nrap_D2"/>
</dbReference>
<feature type="compositionally biased region" description="Basic and acidic residues" evidence="6">
    <location>
        <begin position="69"/>
        <end position="78"/>
    </location>
</feature>
<dbReference type="Gene3D" id="3.30.70.3030">
    <property type="match status" value="1"/>
</dbReference>
<keyword evidence="5" id="KW-0698">rRNA processing</keyword>
<evidence type="ECO:0000259" key="9">
    <source>
        <dbReference type="Pfam" id="PF17404"/>
    </source>
</evidence>
<reference evidence="13 14" key="1">
    <citation type="submission" date="2022-11" db="EMBL/GenBank/DDBJ databases">
        <title>Mucor velutinosus strain NIH1002 WGS.</title>
        <authorList>
            <person name="Subramanian P."/>
            <person name="Mullikin J.C."/>
            <person name="Segre J.A."/>
            <person name="Zelazny A.M."/>
        </authorList>
    </citation>
    <scope>NUCLEOTIDE SEQUENCE [LARGE SCALE GENOMIC DNA]</scope>
    <source>
        <strain evidence="13 14">NIH1002</strain>
    </source>
</reference>
<feature type="domain" description="Nrap protein" evidence="11">
    <location>
        <begin position="880"/>
        <end position="1035"/>
    </location>
</feature>
<evidence type="ECO:0000256" key="3">
    <source>
        <dbReference type="ARBA" id="ARBA00022884"/>
    </source>
</evidence>
<dbReference type="GO" id="GO:0006364">
    <property type="term" value="P:rRNA processing"/>
    <property type="evidence" value="ECO:0007669"/>
    <property type="project" value="UniProtKB-KW"/>
</dbReference>
<feature type="compositionally biased region" description="Basic residues" evidence="6">
    <location>
        <begin position="21"/>
        <end position="32"/>
    </location>
</feature>
<dbReference type="PANTHER" id="PTHR17972:SF0">
    <property type="entry name" value="NUCLEOLAR PROTEIN 6"/>
    <property type="match status" value="1"/>
</dbReference>
<feature type="domain" description="Nrap protein" evidence="7">
    <location>
        <begin position="209"/>
        <end position="342"/>
    </location>
</feature>
<dbReference type="Pfam" id="PF03813">
    <property type="entry name" value="Nrap"/>
    <property type="match status" value="1"/>
</dbReference>
<dbReference type="InterPro" id="IPR005554">
    <property type="entry name" value="NOL6/Upt22"/>
</dbReference>
<evidence type="ECO:0000313" key="13">
    <source>
        <dbReference type="EMBL" id="KAK4513966.1"/>
    </source>
</evidence>
<organism evidence="13 14">
    <name type="scientific">Mucor velutinosus</name>
    <dbReference type="NCBI Taxonomy" id="708070"/>
    <lineage>
        <taxon>Eukaryota</taxon>
        <taxon>Fungi</taxon>
        <taxon>Fungi incertae sedis</taxon>
        <taxon>Mucoromycota</taxon>
        <taxon>Mucoromycotina</taxon>
        <taxon>Mucoromycetes</taxon>
        <taxon>Mucorales</taxon>
        <taxon>Mucorineae</taxon>
        <taxon>Mucoraceae</taxon>
        <taxon>Mucor</taxon>
    </lineage>
</organism>
<dbReference type="GO" id="GO:0032545">
    <property type="term" value="C:CURI complex"/>
    <property type="evidence" value="ECO:0007669"/>
    <property type="project" value="TreeGrafter"/>
</dbReference>
<dbReference type="GO" id="GO:0034456">
    <property type="term" value="C:UTP-C complex"/>
    <property type="evidence" value="ECO:0007669"/>
    <property type="project" value="TreeGrafter"/>
</dbReference>
<evidence type="ECO:0000313" key="14">
    <source>
        <dbReference type="Proteomes" id="UP001304243"/>
    </source>
</evidence>
<gene>
    <name evidence="13" type="ORF">ATC70_005973</name>
</gene>
<keyword evidence="5" id="KW-0687">Ribonucleoprotein</keyword>
<sequence length="1187" mass="134312">MVLAAKRKYKKSLNSEPASKQAKKDRQSKKHQASSDEEDEHESAFAGNTGFSEEEENGDWESNSDDSDHEDKLESTKIKTTKATEDDLISGELEGLKETAELYKSNIFKLEIDELLTEINVNYDKHKALQKALHHLKAIFDSIPEGKQLKLHEFAQDMLKKNKIVTPFPDPQPSKEALHSFAFQKPTAMHIVGGYGLKSIAKSKSAFNVDVAVEMPSSIFQEKDYANYRYHHKRACYLAVLAKAIQSANKKFNVEYSTMNGDARRPILLIKAAGDKSDVDFSKTKCVIRILPSVNADVFPIHRLAPGKSCVKPAEATPHYNASLLMDTSYTGNLAFLYQHSKTSPEFKNAILLARTWLHQRFHNTNIGFTPFVFAMLMAYLMQGNKDGTGKKLSASHSSYQLLRGTLDFIATHDFATTPVFLGENEKSEFSAVEFQTHYDVAIVDPSGTLNLTANMTTSGLAQLQHEAKLAMTYFNDPTDRFEPLFLKHVNDAKLKFDNVVRIPFVAEAPVEAFDEAAKADYHSYLSWFVIRMSDVLKRGLTNRVDLVAVQHTDANASWALTDKIQQHDQVTVTVGLLLNSDNAPRLVDQGPDSSNDEAVAEFRQFWGNKSELRRFKDGAIVESVVWQTQGYENRSLIVQKIVLYLLQLHLNVEASQLIYWAGQLYSYLNLAKCVPENLFSPELKTSGFHPVMQAYQQFSKQLRQVDDALPLLINNVYPAHANLRYASVTLPHPVDFNNMVQYPTTTRYFDAIDVVVQIERSAKFPDDLAVLQKVKHAFYLKMSEELKTRFDVDSVVVDDVREKNPLAIRGYLDVYYFGYLFRCHICLEQEATLLEKIVDAKTTTKLNKALATEALDKYKYQLRYKQTHTFYVQAMCAKYTAYSSTVRLAKRWFGAHLLSPHVSDEMVELLVAHVFLESQPWVAPVSTFAAFARVLGLLATWDWQTIPLIVDIEGELTTKDREEIVSQFNQHRRTNPQMSVGAMTIATAKDHSGHRWTTKKPARVIAARIQALARASVQVMEEATSNQDIKRVFVTPMQDYPVVLDLDIEHCTRYYQNMHPEAKYLKPSYGVAELGDKPYAQLDPVQDFIADIEQVYGNTVMVFHNKYGGDKLALVWNPTVATPMQWKVNAGYNSVPVDMNKNGFLKPAKGQTGISKFIAPNFAAILAEIERLGRDGILKQQQQQQE</sequence>
<protein>
    <recommendedName>
        <fullName evidence="5">U3 small nucleolar RNA-associated protein 22</fullName>
    </recommendedName>
</protein>
<evidence type="ECO:0000256" key="5">
    <source>
        <dbReference type="RuleBase" id="RU364032"/>
    </source>
</evidence>
<accession>A0AAN7HZC1</accession>
<dbReference type="InterPro" id="IPR035368">
    <property type="entry name" value="Nrap_D3"/>
</dbReference>
<dbReference type="Pfam" id="PF17406">
    <property type="entry name" value="Nrap_D5"/>
    <property type="match status" value="1"/>
</dbReference>
<keyword evidence="5" id="KW-0690">Ribosome biogenesis</keyword>
<dbReference type="InterPro" id="IPR035082">
    <property type="entry name" value="Nrap_D1"/>
</dbReference>
<evidence type="ECO:0000256" key="1">
    <source>
        <dbReference type="ARBA" id="ARBA00004604"/>
    </source>
</evidence>
<dbReference type="Pfam" id="PF17407">
    <property type="entry name" value="Nrap_D6"/>
    <property type="match status" value="1"/>
</dbReference>
<feature type="domain" description="Nrap protein" evidence="8">
    <location>
        <begin position="346"/>
        <end position="488"/>
    </location>
</feature>
<dbReference type="Pfam" id="PF17403">
    <property type="entry name" value="Nrap_D2"/>
    <property type="match status" value="1"/>
</dbReference>
<feature type="domain" description="Nrap protein" evidence="9">
    <location>
        <begin position="495"/>
        <end position="652"/>
    </location>
</feature>
<dbReference type="GeneID" id="89949659"/>
<evidence type="ECO:0000256" key="2">
    <source>
        <dbReference type="ARBA" id="ARBA00006674"/>
    </source>
</evidence>
<dbReference type="InterPro" id="IPR035370">
    <property type="entry name" value="Nrap_D5"/>
</dbReference>
<proteinExistence type="inferred from homology"/>
<comment type="similarity">
    <text evidence="2 5">Belongs to the NRAP family.</text>
</comment>
<dbReference type="InterPro" id="IPR035371">
    <property type="entry name" value="Nrap_D6"/>
</dbReference>
<dbReference type="Pfam" id="PF17404">
    <property type="entry name" value="Nrap_D3"/>
    <property type="match status" value="1"/>
</dbReference>
<comment type="subcellular location">
    <subcellularLocation>
        <location evidence="1 5">Nucleus</location>
        <location evidence="1 5">Nucleolus</location>
    </subcellularLocation>
</comment>
<feature type="compositionally biased region" description="Basic residues" evidence="6">
    <location>
        <begin position="1"/>
        <end position="11"/>
    </location>
</feature>
<feature type="domain" description="Nrap protein" evidence="12">
    <location>
        <begin position="1038"/>
        <end position="1178"/>
    </location>
</feature>
<dbReference type="EMBL" id="JASEJX010000016">
    <property type="protein sequence ID" value="KAK4513966.1"/>
    <property type="molecule type" value="Genomic_DNA"/>
</dbReference>
<keyword evidence="4 5" id="KW-0539">Nucleus</keyword>
<dbReference type="PANTHER" id="PTHR17972">
    <property type="entry name" value="NUCLEOLAR RNA-ASSOCIATED PROTEIN"/>
    <property type="match status" value="1"/>
</dbReference>
<dbReference type="InterPro" id="IPR035369">
    <property type="entry name" value="Nrap_D4"/>
</dbReference>
<dbReference type="Gene3D" id="3.30.70.3020">
    <property type="match status" value="1"/>
</dbReference>
<dbReference type="GO" id="GO:0006409">
    <property type="term" value="P:tRNA export from nucleus"/>
    <property type="evidence" value="ECO:0007669"/>
    <property type="project" value="TreeGrafter"/>
</dbReference>
<keyword evidence="3 5" id="KW-0694">RNA-binding</keyword>
<evidence type="ECO:0000256" key="4">
    <source>
        <dbReference type="ARBA" id="ARBA00023242"/>
    </source>
</evidence>
<keyword evidence="14" id="KW-1185">Reference proteome</keyword>
<dbReference type="Proteomes" id="UP001304243">
    <property type="component" value="Unassembled WGS sequence"/>
</dbReference>
<dbReference type="AlphaFoldDB" id="A0AAN7HZC1"/>
<dbReference type="GO" id="GO:0032040">
    <property type="term" value="C:small-subunit processome"/>
    <property type="evidence" value="ECO:0007669"/>
    <property type="project" value="TreeGrafter"/>
</dbReference>
<dbReference type="Pfam" id="PF17405">
    <property type="entry name" value="Nrap_D4"/>
    <property type="match status" value="1"/>
</dbReference>
<feature type="compositionally biased region" description="Acidic residues" evidence="6">
    <location>
        <begin position="52"/>
        <end position="68"/>
    </location>
</feature>
<evidence type="ECO:0000259" key="8">
    <source>
        <dbReference type="Pfam" id="PF17403"/>
    </source>
</evidence>
<evidence type="ECO:0000256" key="6">
    <source>
        <dbReference type="SAM" id="MobiDB-lite"/>
    </source>
</evidence>
<dbReference type="Gene3D" id="1.10.1410.10">
    <property type="match status" value="2"/>
</dbReference>
<evidence type="ECO:0000259" key="11">
    <source>
        <dbReference type="Pfam" id="PF17406"/>
    </source>
</evidence>
<comment type="caution">
    <text evidence="13">The sequence shown here is derived from an EMBL/GenBank/DDBJ whole genome shotgun (WGS) entry which is preliminary data.</text>
</comment>
<evidence type="ECO:0000259" key="10">
    <source>
        <dbReference type="Pfam" id="PF17405"/>
    </source>
</evidence>
<dbReference type="RefSeq" id="XP_064680632.1">
    <property type="nucleotide sequence ID" value="XM_064825255.1"/>
</dbReference>
<feature type="domain" description="Nrap protein" evidence="10">
    <location>
        <begin position="679"/>
        <end position="877"/>
    </location>
</feature>
<evidence type="ECO:0000259" key="7">
    <source>
        <dbReference type="Pfam" id="PF03813"/>
    </source>
</evidence>
<name>A0AAN7HZC1_9FUNG</name>